<gene>
    <name evidence="7" type="ordered locus">Snas_0868</name>
</gene>
<dbReference type="InterPro" id="IPR000551">
    <property type="entry name" value="MerR-type_HTH_dom"/>
</dbReference>
<dbReference type="SMART" id="SM00422">
    <property type="entry name" value="HTH_MERR"/>
    <property type="match status" value="1"/>
</dbReference>
<dbReference type="EMBL" id="CP001778">
    <property type="protein sequence ID" value="ADD40579.1"/>
    <property type="molecule type" value="Genomic_DNA"/>
</dbReference>
<evidence type="ECO:0000256" key="1">
    <source>
        <dbReference type="ARBA" id="ARBA00022491"/>
    </source>
</evidence>
<dbReference type="PRINTS" id="PR00040">
    <property type="entry name" value="HTHMERR"/>
</dbReference>
<protein>
    <submittedName>
        <fullName evidence="7">Transcriptional regulator, MerR family</fullName>
    </submittedName>
</protein>
<keyword evidence="1" id="KW-0678">Repressor</keyword>
<evidence type="ECO:0000256" key="5">
    <source>
        <dbReference type="SAM" id="Coils"/>
    </source>
</evidence>
<dbReference type="Proteomes" id="UP000000844">
    <property type="component" value="Chromosome"/>
</dbReference>
<dbReference type="HOGENOM" id="CLU_079903_0_1_11"/>
<dbReference type="PANTHER" id="PTHR30204:SF69">
    <property type="entry name" value="MERR-FAMILY TRANSCRIPTIONAL REGULATOR"/>
    <property type="match status" value="1"/>
</dbReference>
<name>D3Q8X0_STANL</name>
<evidence type="ECO:0000256" key="3">
    <source>
        <dbReference type="ARBA" id="ARBA00023125"/>
    </source>
</evidence>
<keyword evidence="5" id="KW-0175">Coiled coil</keyword>
<dbReference type="GO" id="GO:0003677">
    <property type="term" value="F:DNA binding"/>
    <property type="evidence" value="ECO:0007669"/>
    <property type="project" value="UniProtKB-KW"/>
</dbReference>
<dbReference type="SUPFAM" id="SSF46955">
    <property type="entry name" value="Putative DNA-binding domain"/>
    <property type="match status" value="1"/>
</dbReference>
<accession>D3Q8X0</accession>
<keyword evidence="4" id="KW-0804">Transcription</keyword>
<dbReference type="InterPro" id="IPR009061">
    <property type="entry name" value="DNA-bd_dom_put_sf"/>
</dbReference>
<evidence type="ECO:0000256" key="2">
    <source>
        <dbReference type="ARBA" id="ARBA00023015"/>
    </source>
</evidence>
<organism evidence="7 8">
    <name type="scientific">Stackebrandtia nassauensis (strain DSM 44728 / CIP 108903 / NRRL B-16338 / NBRC 102104 / LLR-40K-21)</name>
    <dbReference type="NCBI Taxonomy" id="446470"/>
    <lineage>
        <taxon>Bacteria</taxon>
        <taxon>Bacillati</taxon>
        <taxon>Actinomycetota</taxon>
        <taxon>Actinomycetes</taxon>
        <taxon>Glycomycetales</taxon>
        <taxon>Glycomycetaceae</taxon>
        <taxon>Stackebrandtia</taxon>
    </lineage>
</organism>
<dbReference type="InterPro" id="IPR047057">
    <property type="entry name" value="MerR_fam"/>
</dbReference>
<dbReference type="PANTHER" id="PTHR30204">
    <property type="entry name" value="REDOX-CYCLING DRUG-SENSING TRANSCRIPTIONAL ACTIVATOR SOXR"/>
    <property type="match status" value="1"/>
</dbReference>
<dbReference type="Pfam" id="PF13411">
    <property type="entry name" value="MerR_1"/>
    <property type="match status" value="1"/>
</dbReference>
<dbReference type="RefSeq" id="WP_013016150.1">
    <property type="nucleotide sequence ID" value="NC_013947.1"/>
</dbReference>
<dbReference type="PROSITE" id="PS50937">
    <property type="entry name" value="HTH_MERR_2"/>
    <property type="match status" value="1"/>
</dbReference>
<keyword evidence="8" id="KW-1185">Reference proteome</keyword>
<dbReference type="CDD" id="cd00592">
    <property type="entry name" value="HTH_MerR-like"/>
    <property type="match status" value="1"/>
</dbReference>
<feature type="coiled-coil region" evidence="5">
    <location>
        <begin position="79"/>
        <end position="106"/>
    </location>
</feature>
<keyword evidence="2" id="KW-0805">Transcription regulation</keyword>
<dbReference type="Gene3D" id="1.10.1660.10">
    <property type="match status" value="1"/>
</dbReference>
<reference evidence="7 8" key="1">
    <citation type="journal article" date="2009" name="Stand. Genomic Sci.">
        <title>Complete genome sequence of Stackebrandtia nassauensis type strain (LLR-40K-21).</title>
        <authorList>
            <person name="Munk C."/>
            <person name="Lapidus A."/>
            <person name="Copeland A."/>
            <person name="Jando M."/>
            <person name="Mayilraj S."/>
            <person name="Glavina Del Rio T."/>
            <person name="Nolan M."/>
            <person name="Chen F."/>
            <person name="Lucas S."/>
            <person name="Tice H."/>
            <person name="Cheng J.F."/>
            <person name="Han C."/>
            <person name="Detter J.C."/>
            <person name="Bruce D."/>
            <person name="Goodwin L."/>
            <person name="Chain P."/>
            <person name="Pitluck S."/>
            <person name="Goker M."/>
            <person name="Ovchinikova G."/>
            <person name="Pati A."/>
            <person name="Ivanova N."/>
            <person name="Mavromatis K."/>
            <person name="Chen A."/>
            <person name="Palaniappan K."/>
            <person name="Land M."/>
            <person name="Hauser L."/>
            <person name="Chang Y.J."/>
            <person name="Jeffries C.D."/>
            <person name="Bristow J."/>
            <person name="Eisen J.A."/>
            <person name="Markowitz V."/>
            <person name="Hugenholtz P."/>
            <person name="Kyrpides N.C."/>
            <person name="Klenk H.P."/>
        </authorList>
    </citation>
    <scope>NUCLEOTIDE SEQUENCE [LARGE SCALE GENOMIC DNA]</scope>
    <source>
        <strain evidence="8">DSM 44728 / CIP 108903 / NRRL B-16338 / NBRC 102104 / LLR-40K-21</strain>
    </source>
</reference>
<dbReference type="AlphaFoldDB" id="D3Q8X0"/>
<evidence type="ECO:0000313" key="8">
    <source>
        <dbReference type="Proteomes" id="UP000000844"/>
    </source>
</evidence>
<keyword evidence="3" id="KW-0238">DNA-binding</keyword>
<dbReference type="GO" id="GO:0003700">
    <property type="term" value="F:DNA-binding transcription factor activity"/>
    <property type="evidence" value="ECO:0007669"/>
    <property type="project" value="InterPro"/>
</dbReference>
<evidence type="ECO:0000256" key="4">
    <source>
        <dbReference type="ARBA" id="ARBA00023163"/>
    </source>
</evidence>
<dbReference type="eggNOG" id="COG0789">
    <property type="taxonomic scope" value="Bacteria"/>
</dbReference>
<proteinExistence type="predicted"/>
<feature type="domain" description="HTH merR-type" evidence="6">
    <location>
        <begin position="4"/>
        <end position="73"/>
    </location>
</feature>
<evidence type="ECO:0000259" key="6">
    <source>
        <dbReference type="PROSITE" id="PS50937"/>
    </source>
</evidence>
<dbReference type="STRING" id="446470.Snas_0868"/>
<evidence type="ECO:0000313" key="7">
    <source>
        <dbReference type="EMBL" id="ADD40579.1"/>
    </source>
</evidence>
<dbReference type="KEGG" id="sna:Snas_0868"/>
<sequence length="254" mass="28068">MNSALTISQAASFAGVTVKTVRHYHRLGLVDEPRRDGSGYRRYGSAELIRLVQVRTLAEAGVPLAEIAALLDADPEAFAADLADVKRRLTERIDELVARRDMLDRLATGNRLLLPERAFAILDKAIELGFPPDYVAQSQESFILARALVPGDFDDYLTGVERSFDDPQYVELHKRSVAASDWEPDDPRVDELAVAAAEYLLANPELLEVSTSLHGKSDTATRYGLVNDRQAEGSPTWARLSALVDAKLRTAKHR</sequence>